<evidence type="ECO:0000256" key="4">
    <source>
        <dbReference type="ARBA" id="ARBA00012259"/>
    </source>
</evidence>
<evidence type="ECO:0000256" key="15">
    <source>
        <dbReference type="PIRNR" id="PIRNR038941"/>
    </source>
</evidence>
<dbReference type="InterPro" id="IPR009006">
    <property type="entry name" value="Ala_racemase/Decarboxylase_C"/>
</dbReference>
<keyword evidence="6 15" id="KW-0963">Cytoplasm</keyword>
<organism evidence="17 18">
    <name type="scientific">Vibrio metoecus</name>
    <dbReference type="NCBI Taxonomy" id="1481663"/>
    <lineage>
        <taxon>Bacteria</taxon>
        <taxon>Pseudomonadati</taxon>
        <taxon>Pseudomonadota</taxon>
        <taxon>Gammaproteobacteria</taxon>
        <taxon>Vibrionales</taxon>
        <taxon>Vibrionaceae</taxon>
        <taxon>Vibrio</taxon>
    </lineage>
</organism>
<evidence type="ECO:0000256" key="7">
    <source>
        <dbReference type="ARBA" id="ARBA00022793"/>
    </source>
</evidence>
<dbReference type="InterPro" id="IPR029066">
    <property type="entry name" value="PLP-binding_barrel"/>
</dbReference>
<gene>
    <name evidence="17" type="primary">nspC</name>
    <name evidence="17" type="ORF">CGU03_11250</name>
</gene>
<comment type="subcellular location">
    <subcellularLocation>
        <location evidence="2 15">Cytoplasm</location>
    </subcellularLocation>
</comment>
<comment type="catalytic activity">
    <reaction evidence="13 15">
        <text>carboxyspermidine + H(+) = spermidine + CO2</text>
        <dbReference type="Rhea" id="RHEA:34095"/>
        <dbReference type="ChEBI" id="CHEBI:15378"/>
        <dbReference type="ChEBI" id="CHEBI:16526"/>
        <dbReference type="ChEBI" id="CHEBI:57834"/>
        <dbReference type="ChEBI" id="CHEBI:65072"/>
        <dbReference type="EC" id="4.1.1.96"/>
    </reaction>
</comment>
<evidence type="ECO:0000256" key="13">
    <source>
        <dbReference type="ARBA" id="ARBA00047351"/>
    </source>
</evidence>
<accession>A0A271VSL3</accession>
<evidence type="ECO:0000256" key="2">
    <source>
        <dbReference type="ARBA" id="ARBA00004496"/>
    </source>
</evidence>
<keyword evidence="10 15" id="KW-0620">Polyamine biosynthesis</keyword>
<evidence type="ECO:0000256" key="12">
    <source>
        <dbReference type="ARBA" id="ARBA00025802"/>
    </source>
</evidence>
<evidence type="ECO:0000313" key="18">
    <source>
        <dbReference type="Proteomes" id="UP000216173"/>
    </source>
</evidence>
<dbReference type="GO" id="GO:0005737">
    <property type="term" value="C:cytoplasm"/>
    <property type="evidence" value="ECO:0007669"/>
    <property type="project" value="UniProtKB-SubCell"/>
</dbReference>
<evidence type="ECO:0000256" key="16">
    <source>
        <dbReference type="PIRSR" id="PIRSR038941-1"/>
    </source>
</evidence>
<dbReference type="PIRSF" id="PIRSF038941">
    <property type="entry name" value="NspC"/>
    <property type="match status" value="1"/>
</dbReference>
<dbReference type="NCBIfam" id="TIGR01047">
    <property type="entry name" value="nspC"/>
    <property type="match status" value="1"/>
</dbReference>
<comment type="function">
    <text evidence="15">Catalyzes the decarboxylation of carboxynorspermidine and carboxyspermidine.</text>
</comment>
<dbReference type="GO" id="GO:0045312">
    <property type="term" value="P:nor-spermidine biosynthetic process"/>
    <property type="evidence" value="ECO:0007669"/>
    <property type="project" value="InterPro"/>
</dbReference>
<evidence type="ECO:0000256" key="6">
    <source>
        <dbReference type="ARBA" id="ARBA00022490"/>
    </source>
</evidence>
<dbReference type="Gene3D" id="3.20.20.10">
    <property type="entry name" value="Alanine racemase"/>
    <property type="match status" value="1"/>
</dbReference>
<dbReference type="AlphaFoldDB" id="A0A271VSL3"/>
<keyword evidence="7 15" id="KW-0210">Decarboxylase</keyword>
<evidence type="ECO:0000256" key="8">
    <source>
        <dbReference type="ARBA" id="ARBA00022898"/>
    </source>
</evidence>
<feature type="binding site" evidence="16">
    <location>
        <position position="284"/>
    </location>
    <ligand>
        <name>substrate</name>
    </ligand>
</feature>
<dbReference type="Gene3D" id="2.40.37.10">
    <property type="entry name" value="Lyase, Ornithine Decarboxylase, Chain A, domain 1"/>
    <property type="match status" value="1"/>
</dbReference>
<evidence type="ECO:0000256" key="10">
    <source>
        <dbReference type="ARBA" id="ARBA00023115"/>
    </source>
</evidence>
<dbReference type="EMBL" id="NMSH01000016">
    <property type="protein sequence ID" value="PAR20545.1"/>
    <property type="molecule type" value="Genomic_DNA"/>
</dbReference>
<evidence type="ECO:0000256" key="14">
    <source>
        <dbReference type="ARBA" id="ARBA00047389"/>
    </source>
</evidence>
<keyword evidence="11 15" id="KW-0456">Lyase</keyword>
<reference evidence="18" key="1">
    <citation type="submission" date="2017-07" db="EMBL/GenBank/DDBJ databases">
        <authorList>
            <person name="Boucher Y."/>
            <person name="Orata F.D."/>
        </authorList>
    </citation>
    <scope>NUCLEOTIDE SEQUENCE [LARGE SCALE GENOMIC DNA]</scope>
    <source>
        <strain evidence="18">OYP9E10</strain>
    </source>
</reference>
<evidence type="ECO:0000256" key="1">
    <source>
        <dbReference type="ARBA" id="ARBA00001933"/>
    </source>
</evidence>
<dbReference type="GO" id="GO:0008836">
    <property type="term" value="F:diaminopimelate decarboxylase activity"/>
    <property type="evidence" value="ECO:0007669"/>
    <property type="project" value="TreeGrafter"/>
</dbReference>
<comment type="similarity">
    <text evidence="12 15">Belongs to the Orn/Lys/Arg decarboxylase class-II family. NspC subfamily.</text>
</comment>
<evidence type="ECO:0000256" key="9">
    <source>
        <dbReference type="ARBA" id="ARBA00023066"/>
    </source>
</evidence>
<dbReference type="PANTHER" id="PTHR43727">
    <property type="entry name" value="DIAMINOPIMELATE DECARBOXYLASE"/>
    <property type="match status" value="1"/>
</dbReference>
<dbReference type="SUPFAM" id="SSF50621">
    <property type="entry name" value="Alanine racemase C-terminal domain-like"/>
    <property type="match status" value="1"/>
</dbReference>
<dbReference type="EC" id="4.1.1.96" evidence="4 15"/>
<name>A0A271VSL3_VIBMT</name>
<comment type="catalytic activity">
    <reaction evidence="14 15">
        <text>carboxynorspermidine + H(+) = norspermidine + CO2</text>
        <dbReference type="Rhea" id="RHEA:34099"/>
        <dbReference type="ChEBI" id="CHEBI:15378"/>
        <dbReference type="ChEBI" id="CHEBI:16526"/>
        <dbReference type="ChEBI" id="CHEBI:57920"/>
        <dbReference type="ChEBI" id="CHEBI:65070"/>
        <dbReference type="EC" id="4.1.1.96"/>
    </reaction>
</comment>
<keyword evidence="9 15" id="KW-0745">Spermidine biosynthesis</keyword>
<dbReference type="PANTHER" id="PTHR43727:SF1">
    <property type="entry name" value="CARBOXYNORSPERMIDINE_CARBOXYSPERMIDINE DECARBOXYLASE"/>
    <property type="match status" value="1"/>
</dbReference>
<sequence length="387" mass="43115">METVQERGTDMQKNELKTPYFMIDEAKLIANLEIAKHLKDISGVKMVLALKCFSTWGVFDIIKPYLDGTTSSGPFEVKLGYETFGGETHAYSVGYSEDDVKEVIDICDKMIFNSQSQLAAYRHLVEGKASLGLRINPGVSYAGQDLANPARQFSRLGVQADHIDEGVFDTIDGVMFHMNCENKDVDAFIGLLDAISERFGRYLDKLDWVSLGGGVFFTWPGYDVDKLGAALKAFAERHAVQLYLEPGEAVITKTTDLVVTVVDIVENGMKTAIVDSATEAHRLDTLIYKEPASVLEACDNGQYEYVIGSCSCLAGDQFCVAKFDEPLQVGRKLHILDSAGYTMVKLNWFNGLKMPSVYCERQNGEIEKINQFGYEDFKRTLSLWSIQ</sequence>
<dbReference type="FunFam" id="3.20.20.10:FF:000012">
    <property type="entry name" value="Carboxynorspermidine/carboxyspermidine decarboxylase"/>
    <property type="match status" value="1"/>
</dbReference>
<feature type="binding site" evidence="16">
    <location>
        <position position="248"/>
    </location>
    <ligand>
        <name>substrate</name>
    </ligand>
</feature>
<dbReference type="SUPFAM" id="SSF51419">
    <property type="entry name" value="PLP-binding barrel"/>
    <property type="match status" value="1"/>
</dbReference>
<evidence type="ECO:0000313" key="17">
    <source>
        <dbReference type="EMBL" id="PAR20545.1"/>
    </source>
</evidence>
<dbReference type="CDD" id="cd06829">
    <property type="entry name" value="PLPDE_III_CANSDC"/>
    <property type="match status" value="1"/>
</dbReference>
<dbReference type="GO" id="GO:0008295">
    <property type="term" value="P:spermidine biosynthetic process"/>
    <property type="evidence" value="ECO:0007669"/>
    <property type="project" value="UniProtKB-KW"/>
</dbReference>
<comment type="subunit">
    <text evidence="3 15">Homodimer.</text>
</comment>
<dbReference type="InterPro" id="IPR005730">
    <property type="entry name" value="Nsp_de-COase"/>
</dbReference>
<comment type="cofactor">
    <cofactor evidence="1 15">
        <name>pyridoxal 5'-phosphate</name>
        <dbReference type="ChEBI" id="CHEBI:597326"/>
    </cofactor>
</comment>
<dbReference type="GO" id="GO:0009089">
    <property type="term" value="P:lysine biosynthetic process via diaminopimelate"/>
    <property type="evidence" value="ECO:0007669"/>
    <property type="project" value="TreeGrafter"/>
</dbReference>
<protein>
    <recommendedName>
        <fullName evidence="5 15">Carboxynorspermidine/carboxyspermidine decarboxylase</fullName>
        <shortName evidence="15">CANS DC/CAS DC</shortName>
        <shortName evidence="15">CANSDC/CASDC</shortName>
        <ecNumber evidence="4 15">4.1.1.96</ecNumber>
    </recommendedName>
</protein>
<dbReference type="Proteomes" id="UP000216173">
    <property type="component" value="Unassembled WGS sequence"/>
</dbReference>
<keyword evidence="8 15" id="KW-0663">Pyridoxal phosphate</keyword>
<comment type="caution">
    <text evidence="17">The sequence shown here is derived from an EMBL/GenBank/DDBJ whole genome shotgun (WGS) entry which is preliminary data.</text>
</comment>
<proteinExistence type="inferred from homology"/>
<evidence type="ECO:0000256" key="3">
    <source>
        <dbReference type="ARBA" id="ARBA00011738"/>
    </source>
</evidence>
<evidence type="ECO:0000256" key="11">
    <source>
        <dbReference type="ARBA" id="ARBA00023239"/>
    </source>
</evidence>
<dbReference type="FunFam" id="2.40.37.10:FF:000016">
    <property type="entry name" value="Carboxynorspermidine/carboxyspermidine decarboxylase"/>
    <property type="match status" value="1"/>
</dbReference>
<evidence type="ECO:0000256" key="5">
    <source>
        <dbReference type="ARBA" id="ARBA00013633"/>
    </source>
</evidence>